<dbReference type="RefSeq" id="WP_068848822.1">
    <property type="nucleotide sequence ID" value="NZ_LYDR01000116.1"/>
</dbReference>
<gene>
    <name evidence="3" type="ORF">A6X21_06340</name>
</gene>
<dbReference type="CDD" id="cd00757">
    <property type="entry name" value="ThiF_MoeB_HesA_family"/>
    <property type="match status" value="1"/>
</dbReference>
<dbReference type="Pfam" id="PF00899">
    <property type="entry name" value="ThiF"/>
    <property type="match status" value="1"/>
</dbReference>
<evidence type="ECO:0000256" key="1">
    <source>
        <dbReference type="ARBA" id="ARBA00009919"/>
    </source>
</evidence>
<dbReference type="STRING" id="1841610.A6X21_06340"/>
<dbReference type="Gene3D" id="3.40.50.720">
    <property type="entry name" value="NAD(P)-binding Rossmann-like Domain"/>
    <property type="match status" value="1"/>
</dbReference>
<dbReference type="EMBL" id="LYDR01000116">
    <property type="protein sequence ID" value="ODA29957.1"/>
    <property type="molecule type" value="Genomic_DNA"/>
</dbReference>
<evidence type="ECO:0000313" key="3">
    <source>
        <dbReference type="EMBL" id="ODA29957.1"/>
    </source>
</evidence>
<dbReference type="GO" id="GO:0004792">
    <property type="term" value="F:thiosulfate-cyanide sulfurtransferase activity"/>
    <property type="evidence" value="ECO:0007669"/>
    <property type="project" value="TreeGrafter"/>
</dbReference>
<dbReference type="PANTHER" id="PTHR10953:SF102">
    <property type="entry name" value="ADENYLYLTRANSFERASE AND SULFURTRANSFERASE MOCS3"/>
    <property type="match status" value="1"/>
</dbReference>
<dbReference type="GO" id="GO:0008641">
    <property type="term" value="F:ubiquitin-like modifier activating enzyme activity"/>
    <property type="evidence" value="ECO:0007669"/>
    <property type="project" value="InterPro"/>
</dbReference>
<accession>A0A1C3E9K4</accession>
<protein>
    <submittedName>
        <fullName evidence="3">Thiamine biosynthesis protein ThiF</fullName>
    </submittedName>
</protein>
<dbReference type="InterPro" id="IPR045886">
    <property type="entry name" value="ThiF/MoeB/HesA"/>
</dbReference>
<dbReference type="SUPFAM" id="SSF69572">
    <property type="entry name" value="Activating enzymes of the ubiquitin-like proteins"/>
    <property type="match status" value="1"/>
</dbReference>
<dbReference type="GO" id="GO:0005829">
    <property type="term" value="C:cytosol"/>
    <property type="evidence" value="ECO:0007669"/>
    <property type="project" value="TreeGrafter"/>
</dbReference>
<dbReference type="GO" id="GO:0008146">
    <property type="term" value="F:sulfotransferase activity"/>
    <property type="evidence" value="ECO:0007669"/>
    <property type="project" value="TreeGrafter"/>
</dbReference>
<organism evidence="3 4">
    <name type="scientific">Planctopirus hydrillae</name>
    <dbReference type="NCBI Taxonomy" id="1841610"/>
    <lineage>
        <taxon>Bacteria</taxon>
        <taxon>Pseudomonadati</taxon>
        <taxon>Planctomycetota</taxon>
        <taxon>Planctomycetia</taxon>
        <taxon>Planctomycetales</taxon>
        <taxon>Planctomycetaceae</taxon>
        <taxon>Planctopirus</taxon>
    </lineage>
</organism>
<evidence type="ECO:0000313" key="4">
    <source>
        <dbReference type="Proteomes" id="UP000094828"/>
    </source>
</evidence>
<comment type="caution">
    <text evidence="3">The sequence shown here is derived from an EMBL/GenBank/DDBJ whole genome shotgun (WGS) entry which is preliminary data.</text>
</comment>
<dbReference type="InterPro" id="IPR000594">
    <property type="entry name" value="ThiF_NAD_FAD-bd"/>
</dbReference>
<reference evidence="3 4" key="1">
    <citation type="submission" date="2016-05" db="EMBL/GenBank/DDBJ databases">
        <title>Genomic and physiological characterization of Planctopirus sp. isolated from fresh water lake.</title>
        <authorList>
            <person name="Subhash Y."/>
            <person name="Ramana C."/>
        </authorList>
    </citation>
    <scope>NUCLEOTIDE SEQUENCE [LARGE SCALE GENOMIC DNA]</scope>
    <source>
        <strain evidence="3 4">JC280</strain>
    </source>
</reference>
<dbReference type="OrthoDB" id="9804286at2"/>
<dbReference type="AlphaFoldDB" id="A0A1C3E9K4"/>
<dbReference type="FunFam" id="3.40.50.720:FF:000080">
    <property type="entry name" value="Thiazole biosynthesis adenylyltransferase ThiF"/>
    <property type="match status" value="1"/>
</dbReference>
<name>A0A1C3E9K4_9PLAN</name>
<dbReference type="Proteomes" id="UP000094828">
    <property type="component" value="Unassembled WGS sequence"/>
</dbReference>
<dbReference type="GO" id="GO:0016779">
    <property type="term" value="F:nucleotidyltransferase activity"/>
    <property type="evidence" value="ECO:0007669"/>
    <property type="project" value="TreeGrafter"/>
</dbReference>
<feature type="domain" description="THIF-type NAD/FAD binding fold" evidence="2">
    <location>
        <begin position="7"/>
        <end position="251"/>
    </location>
</feature>
<dbReference type="InterPro" id="IPR035985">
    <property type="entry name" value="Ubiquitin-activating_enz"/>
</dbReference>
<sequence>MQNLSRYHRQMLLPQFGTTGQERLSQAVVAVLGLGALGSCAAELLARAGVGTLRLIDRDFVDLTNLQRQSLYDEADARERIPKAIAAARHLGEINHEITLEPIVADIRPENILELLAGVDLVIDGADNFELRLLLNDAALERNLPWVHGGCVGTSGQAMAIHPPHTPCFRCLVNPVDDADASGQTSSSATTPATCDAVGVAGPAVHLVASLQAMMAIQILLGEREVLGSQLKLVDAWSGQIRAMDLSRLRETSDCRACQQGERLWLSGQQTSQTTVLCGRNAVQISPAHPRPLDLHLLAHQLAPLGDVRPNPYLLRFKPTGYNCELTIFRDRRTYIEGTEDPTLARTLYTQFLGD</sequence>
<dbReference type="PANTHER" id="PTHR10953">
    <property type="entry name" value="UBIQUITIN-ACTIVATING ENZYME E1"/>
    <property type="match status" value="1"/>
</dbReference>
<evidence type="ECO:0000259" key="2">
    <source>
        <dbReference type="Pfam" id="PF00899"/>
    </source>
</evidence>
<comment type="similarity">
    <text evidence="1">Belongs to the HesA/MoeB/ThiF family.</text>
</comment>
<proteinExistence type="inferred from homology"/>
<keyword evidence="4" id="KW-1185">Reference proteome</keyword>